<name>A0ABR1H3A0_9HYPO</name>
<evidence type="ECO:0000256" key="1">
    <source>
        <dbReference type="SAM" id="MobiDB-lite"/>
    </source>
</evidence>
<dbReference type="EMBL" id="JAZAVJ010000082">
    <property type="protein sequence ID" value="KAK7415506.1"/>
    <property type="molecule type" value="Genomic_DNA"/>
</dbReference>
<accession>A0ABR1H3A0</accession>
<keyword evidence="3" id="KW-1185">Reference proteome</keyword>
<organism evidence="2 3">
    <name type="scientific">Neonectria punicea</name>
    <dbReference type="NCBI Taxonomy" id="979145"/>
    <lineage>
        <taxon>Eukaryota</taxon>
        <taxon>Fungi</taxon>
        <taxon>Dikarya</taxon>
        <taxon>Ascomycota</taxon>
        <taxon>Pezizomycotina</taxon>
        <taxon>Sordariomycetes</taxon>
        <taxon>Hypocreomycetidae</taxon>
        <taxon>Hypocreales</taxon>
        <taxon>Nectriaceae</taxon>
        <taxon>Neonectria</taxon>
    </lineage>
</organism>
<proteinExistence type="predicted"/>
<feature type="compositionally biased region" description="Polar residues" evidence="1">
    <location>
        <begin position="431"/>
        <end position="448"/>
    </location>
</feature>
<evidence type="ECO:0000313" key="2">
    <source>
        <dbReference type="EMBL" id="KAK7415506.1"/>
    </source>
</evidence>
<feature type="region of interest" description="Disordered" evidence="1">
    <location>
        <begin position="580"/>
        <end position="683"/>
    </location>
</feature>
<feature type="compositionally biased region" description="Polar residues" evidence="1">
    <location>
        <begin position="581"/>
        <end position="599"/>
    </location>
</feature>
<feature type="compositionally biased region" description="Polar residues" evidence="1">
    <location>
        <begin position="650"/>
        <end position="664"/>
    </location>
</feature>
<evidence type="ECO:0000313" key="3">
    <source>
        <dbReference type="Proteomes" id="UP001498476"/>
    </source>
</evidence>
<gene>
    <name evidence="2" type="ORF">QQX98_005859</name>
</gene>
<comment type="caution">
    <text evidence="2">The sequence shown here is derived from an EMBL/GenBank/DDBJ whole genome shotgun (WGS) entry which is preliminary data.</text>
</comment>
<protein>
    <submittedName>
        <fullName evidence="2">Uncharacterized protein</fullName>
    </submittedName>
</protein>
<feature type="compositionally biased region" description="Basic and acidic residues" evidence="1">
    <location>
        <begin position="636"/>
        <end position="649"/>
    </location>
</feature>
<reference evidence="2 3" key="1">
    <citation type="journal article" date="2025" name="Microbiol. Resour. Announc.">
        <title>Draft genome sequences for Neonectria magnoliae and Neonectria punicea, canker pathogens of Liriodendron tulipifera and Acer saccharum in West Virginia.</title>
        <authorList>
            <person name="Petronek H.M."/>
            <person name="Kasson M.T."/>
            <person name="Metheny A.M."/>
            <person name="Stauder C.M."/>
            <person name="Lovett B."/>
            <person name="Lynch S.C."/>
            <person name="Garnas J.R."/>
            <person name="Kasson L.R."/>
            <person name="Stajich J.E."/>
        </authorList>
    </citation>
    <scope>NUCLEOTIDE SEQUENCE [LARGE SCALE GENOMIC DNA]</scope>
    <source>
        <strain evidence="2 3">NRRL 64653</strain>
    </source>
</reference>
<sequence>MGEYVEFYVACNPPLLPSGVSSVVAQIREQLPSKVLEVLYEPDIPWFKFITDSGHQAEVTALAQSILENLLEAETDVIYEDQDGDETLAEKVEPRADIDLIVDEPQVVPWSLYLHRKCAGSCRYKDQFPAQIKELPYRAVWRGLESIDKLTLTDLLAAYGFLWSYPGQESGLQKLEGEVNCQITHNLAGNLVYIGSDVNPECIATAILKLENLLAFHNSWVRNSAHLVFTESEDTQKLSFRWLTHVGLDKLTYVNDTFSGVQREGNLLHRACVRVNDANARGGLEPDKIVYPIASQLDGPFRPVLNAFAYFEYRPKQAGSGPVGEVKNSFPMFYTQQQHYGTSSKGLARNDVLFATSQLSRPPVNMMQQGASASSCVSMTTTDAVASWMAGVEAAGLQPSPACLPELQPPASTDSTTSLRDGFLIDLGHETGSSARLSNGEDSASQTRQPHDSDDLINLGSITQSPVAKAQPRTLEAVSLLDLQAPPTLSYGMFAPMDLLPHDGNQTHSQSILSEVSPRAEVHGQDLMDCVGPPIHTPSLMDFPPLGVSGNDNDLDTQDDTVPVFGKIENNAKSLHHTMIQKASPSPTWASIASQPKSQTNEDKPYFGVNVVTTLLPDPPAGRDKRGSQAGTALSSDKKQKDSTVEKTSHNAQSFGVSPLQTKSGRSKLPSRDAKTVPGMEAEPKEDFSVAVNEALENADKKSRDLLKTLQVTPGYIQLEARFGRICVDVEQSLVNLGEGPTWWIDQVVERLNHTDHDTSADKHIGFYPILTTNGAEADLIPSMCLAQGLPWTLFEKQVCYVISCKSKEDHSQIIKNGGQVVVTAKPDELSRWYIEGMNIQHVAKYHSSPRSHNYLTMTMTQVVRKVGHANYQGTTRPVSGPGKGTLDRWFEASIGSTRADELLRENIRLEFGNRTAWTADQFQNENIIKTLCKPALEMVNQMDEIGQTNQNNEGPKVSRRGLKILPNSNKNYMFW</sequence>
<dbReference type="Proteomes" id="UP001498476">
    <property type="component" value="Unassembled WGS sequence"/>
</dbReference>
<feature type="region of interest" description="Disordered" evidence="1">
    <location>
        <begin position="430"/>
        <end position="456"/>
    </location>
</feature>